<evidence type="ECO:0000256" key="1">
    <source>
        <dbReference type="SAM" id="Phobius"/>
    </source>
</evidence>
<proteinExistence type="predicted"/>
<dbReference type="Proteomes" id="UP000019251">
    <property type="component" value="Unassembled WGS sequence"/>
</dbReference>
<dbReference type="EMBL" id="AODG01000012">
    <property type="protein sequence ID" value="EUJ27240.1"/>
    <property type="molecule type" value="Genomic_DNA"/>
</dbReference>
<gene>
    <name evidence="2" type="ORF">LMUR_10387</name>
</gene>
<keyword evidence="1" id="KW-0812">Transmembrane</keyword>
<organism evidence="2 3">
    <name type="scientific">Listeria grayi FSL F6-1183</name>
    <dbReference type="NCBI Taxonomy" id="1265827"/>
    <lineage>
        <taxon>Bacteria</taxon>
        <taxon>Bacillati</taxon>
        <taxon>Bacillota</taxon>
        <taxon>Bacilli</taxon>
        <taxon>Bacillales</taxon>
        <taxon>Listeriaceae</taxon>
        <taxon>Listeria</taxon>
    </lineage>
</organism>
<accession>A0A829R6P8</accession>
<comment type="caution">
    <text evidence="2">The sequence shown here is derived from an EMBL/GenBank/DDBJ whole genome shotgun (WGS) entry which is preliminary data.</text>
</comment>
<sequence length="129" mass="15314">MEWLIIFLIGSFLFFIFITINTLNNVRNKELSKKGRGLFVWNLMLKLILVYTLVFLASVILLYIYFNDGIVNLGTITIFCFLNLCFLTGVQEFILIAYCRIKFPSFTVTYEEATKYRINKKKQKRRKKK</sequence>
<protein>
    <submittedName>
        <fullName evidence="2">Uncharacterized protein</fullName>
    </submittedName>
</protein>
<keyword evidence="1" id="KW-1133">Transmembrane helix</keyword>
<evidence type="ECO:0000313" key="2">
    <source>
        <dbReference type="EMBL" id="EUJ27240.1"/>
    </source>
</evidence>
<feature type="transmembrane region" description="Helical" evidence="1">
    <location>
        <begin position="38"/>
        <end position="64"/>
    </location>
</feature>
<keyword evidence="1" id="KW-0472">Membrane</keyword>
<dbReference type="AlphaFoldDB" id="A0A829R6P8"/>
<name>A0A829R6P8_LISGR</name>
<feature type="transmembrane region" description="Helical" evidence="1">
    <location>
        <begin position="76"/>
        <end position="98"/>
    </location>
</feature>
<feature type="transmembrane region" description="Helical" evidence="1">
    <location>
        <begin position="6"/>
        <end position="26"/>
    </location>
</feature>
<evidence type="ECO:0000313" key="3">
    <source>
        <dbReference type="Proteomes" id="UP000019251"/>
    </source>
</evidence>
<reference evidence="2 3" key="1">
    <citation type="submission" date="2012-12" db="EMBL/GenBank/DDBJ databases">
        <title>Novel taxa of Listeriaceae from agricultural environments in the United States.</title>
        <authorList>
            <person name="den Bakker H.C."/>
            <person name="Allred A."/>
            <person name="Warchocki S."/>
            <person name="Wright E.M."/>
            <person name="Burrell A."/>
            <person name="Nightingale K.K."/>
            <person name="Kephart D."/>
            <person name="Wiedmann M."/>
        </authorList>
    </citation>
    <scope>NUCLEOTIDE SEQUENCE [LARGE SCALE GENOMIC DNA]</scope>
    <source>
        <strain evidence="2 3">FSL F6-1183</strain>
    </source>
</reference>